<evidence type="ECO:0000256" key="14">
    <source>
        <dbReference type="PIRSR" id="PIRSR606539-3"/>
    </source>
</evidence>
<dbReference type="SFLD" id="SFLDG00002">
    <property type="entry name" value="C1.7:_P-type_atpase_like"/>
    <property type="match status" value="1"/>
</dbReference>
<feature type="transmembrane region" description="Helical" evidence="15">
    <location>
        <begin position="922"/>
        <end position="940"/>
    </location>
</feature>
<evidence type="ECO:0000256" key="16">
    <source>
        <dbReference type="SAM" id="MobiDB-lite"/>
    </source>
</evidence>
<dbReference type="Proteomes" id="UP001301350">
    <property type="component" value="Unassembled WGS sequence"/>
</dbReference>
<dbReference type="Gene3D" id="3.40.1110.10">
    <property type="entry name" value="Calcium-transporting ATPase, cytoplasmic domain N"/>
    <property type="match status" value="1"/>
</dbReference>
<dbReference type="Pfam" id="PF16212">
    <property type="entry name" value="PhoLip_ATPase_C"/>
    <property type="match status" value="1"/>
</dbReference>
<dbReference type="GO" id="GO:0005886">
    <property type="term" value="C:plasma membrane"/>
    <property type="evidence" value="ECO:0007669"/>
    <property type="project" value="TreeGrafter"/>
</dbReference>
<evidence type="ECO:0000256" key="8">
    <source>
        <dbReference type="ARBA" id="ARBA00022967"/>
    </source>
</evidence>
<comment type="subcellular location">
    <subcellularLocation>
        <location evidence="1 15">Membrane</location>
        <topology evidence="1 15">Multi-pass membrane protein</topology>
    </subcellularLocation>
</comment>
<feature type="transmembrane region" description="Helical" evidence="15">
    <location>
        <begin position="1114"/>
        <end position="1134"/>
    </location>
</feature>
<feature type="binding site" evidence="13">
    <location>
        <position position="745"/>
    </location>
    <ligand>
        <name>ATP</name>
        <dbReference type="ChEBI" id="CHEBI:30616"/>
    </ligand>
</feature>
<comment type="cofactor">
    <cofactor evidence="14">
        <name>Mg(2+)</name>
        <dbReference type="ChEBI" id="CHEBI:18420"/>
    </cofactor>
</comment>
<feature type="binding site" evidence="13">
    <location>
        <position position="578"/>
    </location>
    <ligand>
        <name>ATP</name>
        <dbReference type="ChEBI" id="CHEBI:30616"/>
    </ligand>
</feature>
<organism evidence="19 20">
    <name type="scientific">Cyanidium caldarium</name>
    <name type="common">Red alga</name>
    <dbReference type="NCBI Taxonomy" id="2771"/>
    <lineage>
        <taxon>Eukaryota</taxon>
        <taxon>Rhodophyta</taxon>
        <taxon>Bangiophyceae</taxon>
        <taxon>Cyanidiales</taxon>
        <taxon>Cyanidiaceae</taxon>
        <taxon>Cyanidium</taxon>
    </lineage>
</organism>
<keyword evidence="5 13" id="KW-0547">Nucleotide-binding</keyword>
<evidence type="ECO:0000256" key="9">
    <source>
        <dbReference type="ARBA" id="ARBA00022989"/>
    </source>
</evidence>
<feature type="transmembrane region" description="Helical" evidence="15">
    <location>
        <begin position="403"/>
        <end position="424"/>
    </location>
</feature>
<evidence type="ECO:0000256" key="13">
    <source>
        <dbReference type="PIRSR" id="PIRSR606539-2"/>
    </source>
</evidence>
<feature type="domain" description="P-type ATPase N-terminal" evidence="17">
    <location>
        <begin position="77"/>
        <end position="137"/>
    </location>
</feature>
<evidence type="ECO:0000256" key="2">
    <source>
        <dbReference type="ARBA" id="ARBA00008109"/>
    </source>
</evidence>
<dbReference type="PANTHER" id="PTHR24092">
    <property type="entry name" value="PROBABLE PHOSPHOLIPID-TRANSPORTING ATPASE"/>
    <property type="match status" value="1"/>
</dbReference>
<keyword evidence="20" id="KW-1185">Reference proteome</keyword>
<evidence type="ECO:0000313" key="19">
    <source>
        <dbReference type="EMBL" id="KAK4537890.1"/>
    </source>
</evidence>
<dbReference type="Pfam" id="PF13246">
    <property type="entry name" value="Cation_ATPase"/>
    <property type="match status" value="1"/>
</dbReference>
<feature type="binding site" evidence="13">
    <location>
        <position position="665"/>
    </location>
    <ligand>
        <name>ATP</name>
        <dbReference type="ChEBI" id="CHEBI:30616"/>
    </ligand>
</feature>
<feature type="binding site" evidence="13">
    <location>
        <position position="869"/>
    </location>
    <ligand>
        <name>ATP</name>
        <dbReference type="ChEBI" id="CHEBI:30616"/>
    </ligand>
</feature>
<feature type="binding site" evidence="14">
    <location>
        <position position="474"/>
    </location>
    <ligand>
        <name>Mg(2+)</name>
        <dbReference type="ChEBI" id="CHEBI:18420"/>
    </ligand>
</feature>
<dbReference type="NCBIfam" id="TIGR01494">
    <property type="entry name" value="ATPase_P-type"/>
    <property type="match status" value="1"/>
</dbReference>
<dbReference type="Gene3D" id="3.40.50.1000">
    <property type="entry name" value="HAD superfamily/HAD-like"/>
    <property type="match status" value="1"/>
</dbReference>
<evidence type="ECO:0000256" key="3">
    <source>
        <dbReference type="ARBA" id="ARBA00022692"/>
    </source>
</evidence>
<dbReference type="SUPFAM" id="SSF81660">
    <property type="entry name" value="Metal cation-transporting ATPase, ATP-binding domain N"/>
    <property type="match status" value="1"/>
</dbReference>
<dbReference type="InterPro" id="IPR023214">
    <property type="entry name" value="HAD_sf"/>
</dbReference>
<dbReference type="InterPro" id="IPR008250">
    <property type="entry name" value="ATPase_P-typ_transduc_dom_A_sf"/>
</dbReference>
<feature type="binding site" evidence="13">
    <location>
        <position position="601"/>
    </location>
    <ligand>
        <name>ATP</name>
        <dbReference type="ChEBI" id="CHEBI:30616"/>
    </ligand>
</feature>
<protein>
    <recommendedName>
        <fullName evidence="15">Phospholipid-transporting ATPase</fullName>
        <ecNumber evidence="15">7.6.2.1</ecNumber>
    </recommendedName>
</protein>
<dbReference type="GO" id="GO:0140326">
    <property type="term" value="F:ATPase-coupled intramembrane lipid transporter activity"/>
    <property type="evidence" value="ECO:0007669"/>
    <property type="project" value="UniProtKB-EC"/>
</dbReference>
<feature type="transmembrane region" description="Helical" evidence="15">
    <location>
        <begin position="1042"/>
        <end position="1061"/>
    </location>
</feature>
<dbReference type="InterPro" id="IPR044492">
    <property type="entry name" value="P_typ_ATPase_HD_dom"/>
</dbReference>
<dbReference type="SFLD" id="SFLDS00003">
    <property type="entry name" value="Haloacid_Dehalogenase"/>
    <property type="match status" value="1"/>
</dbReference>
<feature type="binding site" evidence="13">
    <location>
        <position position="474"/>
    </location>
    <ligand>
        <name>ATP</name>
        <dbReference type="ChEBI" id="CHEBI:30616"/>
    </ligand>
</feature>
<dbReference type="EC" id="7.6.2.1" evidence="15"/>
<feature type="binding site" evidence="14">
    <location>
        <position position="865"/>
    </location>
    <ligand>
        <name>Mg(2+)</name>
        <dbReference type="ChEBI" id="CHEBI:18420"/>
    </ligand>
</feature>
<feature type="binding site" evidence="13">
    <location>
        <position position="844"/>
    </location>
    <ligand>
        <name>ATP</name>
        <dbReference type="ChEBI" id="CHEBI:30616"/>
    </ligand>
</feature>
<dbReference type="SUPFAM" id="SSF81653">
    <property type="entry name" value="Calcium ATPase, transduction domain A"/>
    <property type="match status" value="1"/>
</dbReference>
<feature type="transmembrane region" description="Helical" evidence="15">
    <location>
        <begin position="1005"/>
        <end position="1022"/>
    </location>
</feature>
<reference evidence="19 20" key="1">
    <citation type="submission" date="2022-07" db="EMBL/GenBank/DDBJ databases">
        <title>Genome-wide signatures of adaptation to extreme environments.</title>
        <authorList>
            <person name="Cho C.H."/>
            <person name="Yoon H.S."/>
        </authorList>
    </citation>
    <scope>NUCLEOTIDE SEQUENCE [LARGE SCALE GENOMIC DNA]</scope>
    <source>
        <strain evidence="19 20">DBV 063 E5</strain>
    </source>
</reference>
<dbReference type="Pfam" id="PF16209">
    <property type="entry name" value="PhoLip_ATPase_N"/>
    <property type="match status" value="1"/>
</dbReference>
<feature type="region of interest" description="Disordered" evidence="16">
    <location>
        <begin position="1207"/>
        <end position="1241"/>
    </location>
</feature>
<keyword evidence="8 15" id="KW-1278">Translocase</keyword>
<dbReference type="InterPro" id="IPR032630">
    <property type="entry name" value="P_typ_ATPase_c"/>
</dbReference>
<dbReference type="SUPFAM" id="SSF56784">
    <property type="entry name" value="HAD-like"/>
    <property type="match status" value="1"/>
</dbReference>
<dbReference type="SFLD" id="SFLDF00027">
    <property type="entry name" value="p-type_atpase"/>
    <property type="match status" value="1"/>
</dbReference>
<keyword evidence="6 13" id="KW-0067">ATP-binding</keyword>
<evidence type="ECO:0000256" key="10">
    <source>
        <dbReference type="ARBA" id="ARBA00023136"/>
    </source>
</evidence>
<feature type="binding site" evidence="14">
    <location>
        <position position="869"/>
    </location>
    <ligand>
        <name>Mg(2+)</name>
        <dbReference type="ChEBI" id="CHEBI:18420"/>
    </ligand>
</feature>
<dbReference type="GO" id="GO:0045332">
    <property type="term" value="P:phospholipid translocation"/>
    <property type="evidence" value="ECO:0007669"/>
    <property type="project" value="TreeGrafter"/>
</dbReference>
<feature type="binding site" evidence="13">
    <location>
        <position position="747"/>
    </location>
    <ligand>
        <name>ATP</name>
        <dbReference type="ChEBI" id="CHEBI:30616"/>
    </ligand>
</feature>
<comment type="similarity">
    <text evidence="2 15">Belongs to the cation transport ATPase (P-type) (TC 3.A.3) family. Type IV subfamily.</text>
</comment>
<evidence type="ECO:0000256" key="7">
    <source>
        <dbReference type="ARBA" id="ARBA00022842"/>
    </source>
</evidence>
<feature type="binding site" evidence="13">
    <location>
        <position position="473"/>
    </location>
    <ligand>
        <name>ATP</name>
        <dbReference type="ChEBI" id="CHEBI:30616"/>
    </ligand>
</feature>
<comment type="catalytic activity">
    <reaction evidence="11 15">
        <text>ATP + H2O + phospholipidSide 1 = ADP + phosphate + phospholipidSide 2.</text>
        <dbReference type="EC" id="7.6.2.1"/>
    </reaction>
</comment>
<dbReference type="PROSITE" id="PS00154">
    <property type="entry name" value="ATPASE_E1_E2"/>
    <property type="match status" value="1"/>
</dbReference>
<feature type="transmembrane region" description="Helical" evidence="15">
    <location>
        <begin position="1073"/>
        <end position="1094"/>
    </location>
</feature>
<dbReference type="GO" id="GO:0005524">
    <property type="term" value="F:ATP binding"/>
    <property type="evidence" value="ECO:0007669"/>
    <property type="project" value="UniProtKB-UniRule"/>
</dbReference>
<keyword evidence="10 15" id="KW-0472">Membrane</keyword>
<keyword evidence="3 15" id="KW-0812">Transmembrane</keyword>
<feature type="region of interest" description="Disordered" evidence="16">
    <location>
        <begin position="615"/>
        <end position="642"/>
    </location>
</feature>
<dbReference type="Gene3D" id="2.70.150.10">
    <property type="entry name" value="Calcium-transporting ATPase, cytoplasmic transduction domain A"/>
    <property type="match status" value="1"/>
</dbReference>
<feature type="binding site" evidence="13">
    <location>
        <position position="537"/>
    </location>
    <ligand>
        <name>ATP</name>
        <dbReference type="ChEBI" id="CHEBI:30616"/>
    </ligand>
</feature>
<dbReference type="GO" id="GO:0000287">
    <property type="term" value="F:magnesium ion binding"/>
    <property type="evidence" value="ECO:0007669"/>
    <property type="project" value="UniProtKB-UniRule"/>
</dbReference>
<evidence type="ECO:0000256" key="11">
    <source>
        <dbReference type="ARBA" id="ARBA00034036"/>
    </source>
</evidence>
<feature type="transmembrane region" description="Helical" evidence="15">
    <location>
        <begin position="144"/>
        <end position="162"/>
    </location>
</feature>
<dbReference type="PANTHER" id="PTHR24092:SF150">
    <property type="entry name" value="PHOSPHOLIPID-TRANSPORTING ATPASE"/>
    <property type="match status" value="1"/>
</dbReference>
<dbReference type="EMBL" id="JANCYW010000014">
    <property type="protein sequence ID" value="KAK4537890.1"/>
    <property type="molecule type" value="Genomic_DNA"/>
</dbReference>
<dbReference type="InterPro" id="IPR006539">
    <property type="entry name" value="P-type_ATPase_IV"/>
</dbReference>
<feature type="compositionally biased region" description="Low complexity" evidence="16">
    <location>
        <begin position="626"/>
        <end position="642"/>
    </location>
</feature>
<dbReference type="NCBIfam" id="TIGR01652">
    <property type="entry name" value="ATPase-Plipid"/>
    <property type="match status" value="1"/>
</dbReference>
<comment type="caution">
    <text evidence="19">The sequence shown here is derived from an EMBL/GenBank/DDBJ whole genome shotgun (WGS) entry which is preliminary data.</text>
</comment>
<feature type="binding site" evidence="13">
    <location>
        <position position="472"/>
    </location>
    <ligand>
        <name>ATP</name>
        <dbReference type="ChEBI" id="CHEBI:30616"/>
    </ligand>
</feature>
<evidence type="ECO:0000256" key="6">
    <source>
        <dbReference type="ARBA" id="ARBA00022840"/>
    </source>
</evidence>
<dbReference type="InterPro" id="IPR018303">
    <property type="entry name" value="ATPase_P-typ_P_site"/>
</dbReference>
<gene>
    <name evidence="19" type="ORF">CDCA_CDCA14G3915</name>
</gene>
<feature type="active site" description="4-aspartylphosphate intermediate" evidence="12">
    <location>
        <position position="472"/>
    </location>
</feature>
<dbReference type="InterPro" id="IPR036412">
    <property type="entry name" value="HAD-like_sf"/>
</dbReference>
<dbReference type="PRINTS" id="PR00119">
    <property type="entry name" value="CATATPASE"/>
</dbReference>
<feature type="binding site" evidence="13">
    <location>
        <position position="746"/>
    </location>
    <ligand>
        <name>ATP</name>
        <dbReference type="ChEBI" id="CHEBI:30616"/>
    </ligand>
</feature>
<sequence>MEDGGVDSLSTSNETSLNKSAGALSASGTSSAPQRASCWSATAAWSRRAVRAVVDFLRDPDLSRLFERKRGTQPRLVRFNDPAYNGSHKYHSNHISTAHYQLWSFVPVFFTRQLLRTANFYFLVVGVLYLVPAITPVFTAGRYATLGSLAFLIFITGVKELAEDIKRHREDRRVNNTLVEVLRGASDASLDAHEGETVAWKHVRVGDLVVVRRDEGVPSDLVLLATSAEDDMCYVETRAIDGETNLKVKMAAPLDRHLFTPKSWHLLVGEVECEAPNPRLYEFDGHLRVHIPDEDGLPTERMLECGLTRDHMLPRGVVLRNTDWVVGLVVFTGNETKLMMNLRREAHKVGRVERVITRYIIFLILFEAVVSLILTILFAVFASRNEHRDKFWYLFASYSGSEVVPRFFTFFLTLSYLVPISLYVTMEIVRGLQSIFVVLDDHMYCAETQTRARCRNSNLNDELGQVTHIFSDKTGTITQNVMEFSRAFVGGEMITERRRQHPGDAEFFRLLALCHTVVPERDVDAHRIEYHASSPDEQALVMAAHRNGVTLLERTSRSILLGEDDQLASYVVLQVLEFSSERKRMSIVVRRPDGRVRLYIKGADSVMFPRMRGNEAPASLQKGDAAAETSSSSLTAPPPTDTSVEAQAVREARAAVHSFAIGGLRTLVVGYRDLDEEAYQEWAQRYAEANGKLQDRSEALDRLADELEQSLTLLGVSAIVDYLQRDVPDTLRSLFCANIKVWMLTGDKQETAINIGLAAGLLSSDMDIVVMKPGDAADVGAQLDCTEARWRSLEVDGVPSFQKALVVGGDLLDLALSSRLRPRLIRVSERARCVIACRMTPKQKAELVRAMKEENQRAVTLAIGDGANDVGMIQAAHVGVGLAGREGMEASLASDFSVGEFRFLKRLLLVHGRWFYKRNYKLIVFMIYKNAAMAAFSIWYDTISDFSGSQFFDPWVQSMYNLFLTSIPIIVLATLDQEVTAAYALFYPEIYRSGQRNTSGRPRVFLYWFVTALWQSVVMFYLTYYANADGPVGDGQMMGRDMFALVCFTELVVVVHIQLALYQSRWTWFSGLLYFFSATLWFWLGPAYCARTFTADLHLSPMLYWAMMRLLSEPLLWLIMIVTVVICAVPPLLVRHWNRMYLPSPKVIVQELEWVGILHTKRTAHLGEELAAPTEPRFVQFERKRADRRTMHAVPWNFGGGAFAQDDRAARTHSHSRSRLPSLETATSTDGIPRGVRERALSSSIRQRRRRFYSSDISTVDLEELWTTRGARSDTHVTLESPPPSATSLPRPDP</sequence>
<keyword evidence="9 15" id="KW-1133">Transmembrane helix</keyword>
<evidence type="ECO:0000256" key="5">
    <source>
        <dbReference type="ARBA" id="ARBA00022741"/>
    </source>
</evidence>
<evidence type="ECO:0000256" key="12">
    <source>
        <dbReference type="PIRSR" id="PIRSR606539-1"/>
    </source>
</evidence>
<feature type="region of interest" description="Disordered" evidence="16">
    <location>
        <begin position="1264"/>
        <end position="1294"/>
    </location>
</feature>
<dbReference type="InterPro" id="IPR032631">
    <property type="entry name" value="P-type_ATPase_N"/>
</dbReference>
<name>A0AAV9IZY1_CYACA</name>
<feature type="domain" description="P-type ATPase C-terminal" evidence="18">
    <location>
        <begin position="892"/>
        <end position="1144"/>
    </location>
</feature>
<keyword evidence="7 14" id="KW-0460">Magnesium</keyword>
<dbReference type="FunFam" id="3.40.50.1000:FF:000014">
    <property type="entry name" value="Phospholipid-transporting ATPase"/>
    <property type="match status" value="1"/>
</dbReference>
<evidence type="ECO:0000259" key="17">
    <source>
        <dbReference type="Pfam" id="PF16209"/>
    </source>
</evidence>
<evidence type="ECO:0000256" key="1">
    <source>
        <dbReference type="ARBA" id="ARBA00004141"/>
    </source>
</evidence>
<evidence type="ECO:0000313" key="20">
    <source>
        <dbReference type="Proteomes" id="UP001301350"/>
    </source>
</evidence>
<dbReference type="InterPro" id="IPR001757">
    <property type="entry name" value="P_typ_ATPase"/>
</dbReference>
<feature type="transmembrane region" description="Helical" evidence="15">
    <location>
        <begin position="359"/>
        <end position="383"/>
    </location>
</feature>
<accession>A0AAV9IZY1</accession>
<dbReference type="InterPro" id="IPR023298">
    <property type="entry name" value="ATPase_P-typ_TM_dom_sf"/>
</dbReference>
<feature type="binding site" evidence="13">
    <location>
        <position position="838"/>
    </location>
    <ligand>
        <name>ATP</name>
        <dbReference type="ChEBI" id="CHEBI:30616"/>
    </ligand>
</feature>
<feature type="binding site" evidence="13">
    <location>
        <position position="868"/>
    </location>
    <ligand>
        <name>ATP</name>
        <dbReference type="ChEBI" id="CHEBI:30616"/>
    </ligand>
</feature>
<feature type="binding site" evidence="14">
    <location>
        <position position="472"/>
    </location>
    <ligand>
        <name>Mg(2+)</name>
        <dbReference type="ChEBI" id="CHEBI:18420"/>
    </ligand>
</feature>
<dbReference type="SUPFAM" id="SSF81665">
    <property type="entry name" value="Calcium ATPase, transmembrane domain M"/>
    <property type="match status" value="1"/>
</dbReference>
<dbReference type="GO" id="GO:0016887">
    <property type="term" value="F:ATP hydrolysis activity"/>
    <property type="evidence" value="ECO:0007669"/>
    <property type="project" value="InterPro"/>
</dbReference>
<feature type="transmembrane region" description="Helical" evidence="15">
    <location>
        <begin position="960"/>
        <end position="985"/>
    </location>
</feature>
<dbReference type="InterPro" id="IPR023299">
    <property type="entry name" value="ATPase_P-typ_cyto_dom_N"/>
</dbReference>
<evidence type="ECO:0000259" key="18">
    <source>
        <dbReference type="Pfam" id="PF16212"/>
    </source>
</evidence>
<feature type="transmembrane region" description="Helical" evidence="15">
    <location>
        <begin position="120"/>
        <end position="138"/>
    </location>
</feature>
<keyword evidence="4 14" id="KW-0479">Metal-binding</keyword>
<proteinExistence type="inferred from homology"/>
<evidence type="ECO:0000256" key="4">
    <source>
        <dbReference type="ARBA" id="ARBA00022723"/>
    </source>
</evidence>
<evidence type="ECO:0000256" key="15">
    <source>
        <dbReference type="RuleBase" id="RU362033"/>
    </source>
</evidence>